<protein>
    <submittedName>
        <fullName evidence="1">DUF4145 domain-containing protein</fullName>
    </submittedName>
</protein>
<reference evidence="1" key="1">
    <citation type="submission" date="2024-08" db="EMBL/GenBank/DDBJ databases">
        <title>Lentilactobacillus sp. nov., isolated from tree bark.</title>
        <authorList>
            <person name="Phuengjayaem S."/>
            <person name="Tanasupawat S."/>
        </authorList>
    </citation>
    <scope>NUCLEOTIDE SEQUENCE</scope>
    <source>
        <strain evidence="1">SPB1-3</strain>
    </source>
</reference>
<gene>
    <name evidence="1" type="ORF">O0236_007335</name>
</gene>
<proteinExistence type="predicted"/>
<evidence type="ECO:0000313" key="1">
    <source>
        <dbReference type="EMBL" id="XFD39242.1"/>
    </source>
</evidence>
<organism evidence="1 2">
    <name type="scientific">Lentilactobacillus terminaliae</name>
    <dbReference type="NCBI Taxonomy" id="3003483"/>
    <lineage>
        <taxon>Bacteria</taxon>
        <taxon>Bacillati</taxon>
        <taxon>Bacillota</taxon>
        <taxon>Bacilli</taxon>
        <taxon>Lactobacillales</taxon>
        <taxon>Lactobacillaceae</taxon>
        <taxon>Lentilactobacillus</taxon>
    </lineage>
</organism>
<evidence type="ECO:0000313" key="2">
    <source>
        <dbReference type="Proteomes" id="UP001149860"/>
    </source>
</evidence>
<dbReference type="EMBL" id="CP168151">
    <property type="protein sequence ID" value="XFD39242.1"/>
    <property type="molecule type" value="Genomic_DNA"/>
</dbReference>
<sequence>MLTYSTDLSIDDLLSLDDVSSIDNYSIKEQVIFPKVYNSTIPSPSNDMPEDAKDTYNEAVSIIDLSPRASAALARLATQQLIDNIVPGNGNLNDKIGKLVQNGLPEEVQRMLDSLRVIGNNSVHPGQIDFTDKEDALNIAKSLLIMLNTITSRLITEQKELDKIYDMIPDGAKKSIVHRDNK</sequence>
<dbReference type="Proteomes" id="UP001149860">
    <property type="component" value="Chromosome"/>
</dbReference>
<keyword evidence="2" id="KW-1185">Reference proteome</keyword>
<accession>A0ACD5DCY5</accession>
<name>A0ACD5DCY5_9LACO</name>